<dbReference type="Proteomes" id="UP000593567">
    <property type="component" value="Unassembled WGS sequence"/>
</dbReference>
<evidence type="ECO:0000313" key="2">
    <source>
        <dbReference type="Proteomes" id="UP000593567"/>
    </source>
</evidence>
<keyword evidence="2" id="KW-1185">Reference proteome</keyword>
<dbReference type="AlphaFoldDB" id="A0A7J7JUC7"/>
<sequence>MWKSQIYVHEPQLVKDGVLACSLPTCIMAGINLEPLTVLSSNPSTLEPLLGNKTWSLADLMPSDLEQLSG</sequence>
<reference evidence="1" key="1">
    <citation type="submission" date="2020-06" db="EMBL/GenBank/DDBJ databases">
        <title>Draft genome of Bugula neritina, a colonial animal packing powerful symbionts and potential medicines.</title>
        <authorList>
            <person name="Rayko M."/>
        </authorList>
    </citation>
    <scope>NUCLEOTIDE SEQUENCE [LARGE SCALE GENOMIC DNA]</scope>
    <source>
        <strain evidence="1">Kwan_BN1</strain>
    </source>
</reference>
<proteinExistence type="predicted"/>
<gene>
    <name evidence="1" type="ORF">EB796_012126</name>
</gene>
<organism evidence="1 2">
    <name type="scientific">Bugula neritina</name>
    <name type="common">Brown bryozoan</name>
    <name type="synonym">Sertularia neritina</name>
    <dbReference type="NCBI Taxonomy" id="10212"/>
    <lineage>
        <taxon>Eukaryota</taxon>
        <taxon>Metazoa</taxon>
        <taxon>Spiralia</taxon>
        <taxon>Lophotrochozoa</taxon>
        <taxon>Bryozoa</taxon>
        <taxon>Gymnolaemata</taxon>
        <taxon>Cheilostomatida</taxon>
        <taxon>Flustrina</taxon>
        <taxon>Buguloidea</taxon>
        <taxon>Bugulidae</taxon>
        <taxon>Bugula</taxon>
    </lineage>
</organism>
<evidence type="ECO:0000313" key="1">
    <source>
        <dbReference type="EMBL" id="KAF6029557.1"/>
    </source>
</evidence>
<name>A0A7J7JUC7_BUGNE</name>
<dbReference type="EMBL" id="VXIV02001809">
    <property type="protein sequence ID" value="KAF6029557.1"/>
    <property type="molecule type" value="Genomic_DNA"/>
</dbReference>
<accession>A0A7J7JUC7</accession>
<protein>
    <submittedName>
        <fullName evidence="1">Uncharacterized protein</fullName>
    </submittedName>
</protein>
<comment type="caution">
    <text evidence="1">The sequence shown here is derived from an EMBL/GenBank/DDBJ whole genome shotgun (WGS) entry which is preliminary data.</text>
</comment>